<dbReference type="SUPFAM" id="SSF53474">
    <property type="entry name" value="alpha/beta-Hydrolases"/>
    <property type="match status" value="1"/>
</dbReference>
<dbReference type="InterPro" id="IPR000073">
    <property type="entry name" value="AB_hydrolase_1"/>
</dbReference>
<evidence type="ECO:0000313" key="2">
    <source>
        <dbReference type="EMBL" id="QPH52583.1"/>
    </source>
</evidence>
<dbReference type="KEGG" id="poz:I0K15_12235"/>
<dbReference type="InterPro" id="IPR050228">
    <property type="entry name" value="Carboxylesterase_BioH"/>
</dbReference>
<protein>
    <submittedName>
        <fullName evidence="2">Alpha/beta hydrolase</fullName>
    </submittedName>
</protein>
<name>A0A7S9QB77_9RHOB</name>
<dbReference type="PANTHER" id="PTHR43194:SF5">
    <property type="entry name" value="PIMELOYL-[ACYL-CARRIER PROTEIN] METHYL ESTER ESTERASE"/>
    <property type="match status" value="1"/>
</dbReference>
<keyword evidence="2" id="KW-0378">Hydrolase</keyword>
<dbReference type="EMBL" id="CP064942">
    <property type="protein sequence ID" value="QPH52583.1"/>
    <property type="molecule type" value="Genomic_DNA"/>
</dbReference>
<dbReference type="Pfam" id="PF12697">
    <property type="entry name" value="Abhydrolase_6"/>
    <property type="match status" value="1"/>
</dbReference>
<dbReference type="InterPro" id="IPR029058">
    <property type="entry name" value="AB_hydrolase_fold"/>
</dbReference>
<dbReference type="Gene3D" id="3.40.50.1820">
    <property type="entry name" value="alpha/beta hydrolase"/>
    <property type="match status" value="1"/>
</dbReference>
<dbReference type="RefSeq" id="WP_196101794.1">
    <property type="nucleotide sequence ID" value="NZ_CP064942.1"/>
</dbReference>
<dbReference type="AlphaFoldDB" id="A0A7S9QB77"/>
<dbReference type="PANTHER" id="PTHR43194">
    <property type="entry name" value="HYDROLASE ALPHA/BETA FOLD FAMILY"/>
    <property type="match status" value="1"/>
</dbReference>
<reference evidence="2 3" key="1">
    <citation type="submission" date="2020-11" db="EMBL/GenBank/DDBJ databases">
        <title>Description of Pontivivens ytuae sp. nov. isolated from deep sea sediment of Mariana Trench.</title>
        <authorList>
            <person name="Wang Z."/>
            <person name="Sun Q.-L."/>
            <person name="Xu X.-D."/>
            <person name="Tang Y.-Z."/>
            <person name="Zhang J."/>
        </authorList>
    </citation>
    <scope>NUCLEOTIDE SEQUENCE [LARGE SCALE GENOMIC DNA]</scope>
    <source>
        <strain evidence="2 3">MT2928</strain>
    </source>
</reference>
<evidence type="ECO:0000259" key="1">
    <source>
        <dbReference type="Pfam" id="PF12697"/>
    </source>
</evidence>
<feature type="domain" description="AB hydrolase-1" evidence="1">
    <location>
        <begin position="24"/>
        <end position="205"/>
    </location>
</feature>
<proteinExistence type="predicted"/>
<organism evidence="2 3">
    <name type="scientific">Pontivivens ytuae</name>
    <dbReference type="NCBI Taxonomy" id="2789856"/>
    <lineage>
        <taxon>Bacteria</taxon>
        <taxon>Pseudomonadati</taxon>
        <taxon>Pseudomonadota</taxon>
        <taxon>Alphaproteobacteria</taxon>
        <taxon>Rhodobacterales</taxon>
        <taxon>Paracoccaceae</taxon>
        <taxon>Pontivivens</taxon>
    </lineage>
</organism>
<dbReference type="PRINTS" id="PR00111">
    <property type="entry name" value="ABHYDROLASE"/>
</dbReference>
<accession>A0A7S9QB77</accession>
<keyword evidence="3" id="KW-1185">Reference proteome</keyword>
<dbReference type="Proteomes" id="UP000594800">
    <property type="component" value="Chromosome"/>
</dbReference>
<sequence length="213" mass="23260">MTPRVWINGAGMNGEVPPLEAAAHPLPDVAMVEDMAQAIVRDMPERADVIGHSLGGMVAMVIAATWPGRVRRLVIYESTYGVRTRIMDRIGTRVALFIARVLSPRRIAALTSIGQKPETVAAFRPLLEAAPHRQTMRQLRAAARFDGRPLLPRIAAPTLVLTGKQNSRTHAQARYMERHIPEARAQMLPGGHFAHLDDPVAFAAAVEGFLEAA</sequence>
<gene>
    <name evidence="2" type="ORF">I0K15_12235</name>
</gene>
<dbReference type="GO" id="GO:0016787">
    <property type="term" value="F:hydrolase activity"/>
    <property type="evidence" value="ECO:0007669"/>
    <property type="project" value="UniProtKB-KW"/>
</dbReference>
<evidence type="ECO:0000313" key="3">
    <source>
        <dbReference type="Proteomes" id="UP000594800"/>
    </source>
</evidence>